<dbReference type="Pfam" id="PF05359">
    <property type="entry name" value="DUF748"/>
    <property type="match status" value="2"/>
</dbReference>
<evidence type="ECO:0000313" key="3">
    <source>
        <dbReference type="EMBL" id="OUN02586.1"/>
    </source>
</evidence>
<dbReference type="OrthoDB" id="9806239at2"/>
<protein>
    <submittedName>
        <fullName evidence="3">AsmA family protein</fullName>
    </submittedName>
</protein>
<dbReference type="RefSeq" id="WP_087402954.1">
    <property type="nucleotide sequence ID" value="NZ_NFHB01000007.1"/>
</dbReference>
<comment type="caution">
    <text evidence="3">The sequence shown here is derived from an EMBL/GenBank/DDBJ whole genome shotgun (WGS) entry which is preliminary data.</text>
</comment>
<dbReference type="EMBL" id="NFHB01000007">
    <property type="protein sequence ID" value="OUN02586.1"/>
    <property type="molecule type" value="Genomic_DNA"/>
</dbReference>
<sequence length="840" mass="91416">MKKWIKITSIVTAVIAVIVLAVAVSIAPLAKNYIEKHDRELLGRSIRMERLKFNIFTGRLRIGDLRIGGADDSTTFFRLDSFDMRMRLWPLLSNRVVVKKLSFAAPGIKVYQRGNSFSFDDILAHFAGDTILAAATPEKPSKPWEIGIYDISIRNGQVFYKDLLLDATWGMKDINLHIPGVYFSGEKTDVGAVLNFAEGGSLSTDVGYNIATSEFDIGIRLQDFALAGTLPYFRQALDVAAVDGRLSADIRLRGNTEHLLSLRTEGTASLAGFALRDRQQRPVVGVDTLGMKLAEGDMGSMRFRFDRIYAAGVSALFEMTPEGDNFSALMKPTGSTAGTQAAGRISESGATDDAAQDRTTAPDAPGDVTPTLRIADLEIARGSVTVRDLTLHRPFEYTVSQIGMHSRDFDPSKHNKLTVDARMQKTGSAKLRWEGALDNIDNQNITLWLSNLDLRDFGPYCEHFTAYPLTKGNLTFRSQNVIRDRYLDGTNHLDMFEPKVDRKRKDIKAEMNIPLKLGLYVLKDKKGHVKMDLPVRGSLDSPEFSYRKIVLKAIGNVLLKVVTAPFSFLSGNRDNLEYINIDPQQYAFTSEQYASLDKIAQALRDKPEMHIALTQRINMRRALPRQAANALRMAYAAHMRAADSTQRRQLSMLEYEKIQQTDIRTPAIMAFADSLLAAQGVSPQGLSAEDKAMALFREQAAGQLVRMTAARNKALIDYMQSTHGAAAPAFRVQAMDSAAMLTYAGRDRYTIAIEVDGETVEVATEDGAPVAGDGTGTADMGAAATTGTAIDAATSTGDASETAGITTAAGGATAAETAGSGEAASPASGTAGTAATKVRR</sequence>
<gene>
    <name evidence="3" type="ORF">B5G41_11090</name>
</gene>
<keyword evidence="2" id="KW-0812">Transmembrane</keyword>
<feature type="region of interest" description="Disordered" evidence="1">
    <location>
        <begin position="331"/>
        <end position="369"/>
    </location>
</feature>
<accession>A0A1Y3QSK3</accession>
<keyword evidence="2" id="KW-1133">Transmembrane helix</keyword>
<dbReference type="InterPro" id="IPR052894">
    <property type="entry name" value="AsmA-related"/>
</dbReference>
<feature type="compositionally biased region" description="Low complexity" evidence="1">
    <location>
        <begin position="351"/>
        <end position="364"/>
    </location>
</feature>
<evidence type="ECO:0000256" key="2">
    <source>
        <dbReference type="SAM" id="Phobius"/>
    </source>
</evidence>
<feature type="region of interest" description="Disordered" evidence="1">
    <location>
        <begin position="808"/>
        <end position="840"/>
    </location>
</feature>
<dbReference type="PANTHER" id="PTHR30441:SF8">
    <property type="entry name" value="DUF748 DOMAIN-CONTAINING PROTEIN"/>
    <property type="match status" value="1"/>
</dbReference>
<dbReference type="Proteomes" id="UP000195772">
    <property type="component" value="Unassembled WGS sequence"/>
</dbReference>
<dbReference type="GO" id="GO:0090313">
    <property type="term" value="P:regulation of protein targeting to membrane"/>
    <property type="evidence" value="ECO:0007669"/>
    <property type="project" value="TreeGrafter"/>
</dbReference>
<dbReference type="InterPro" id="IPR008023">
    <property type="entry name" value="DUF748"/>
</dbReference>
<evidence type="ECO:0000256" key="1">
    <source>
        <dbReference type="SAM" id="MobiDB-lite"/>
    </source>
</evidence>
<proteinExistence type="predicted"/>
<evidence type="ECO:0000313" key="4">
    <source>
        <dbReference type="Proteomes" id="UP000195772"/>
    </source>
</evidence>
<dbReference type="eggNOG" id="COG2982">
    <property type="taxonomic scope" value="Bacteria"/>
</dbReference>
<dbReference type="GO" id="GO:0005886">
    <property type="term" value="C:plasma membrane"/>
    <property type="evidence" value="ECO:0007669"/>
    <property type="project" value="TreeGrafter"/>
</dbReference>
<name>A0A1Y3QSK3_9BACT</name>
<organism evidence="3 4">
    <name type="scientific">Alistipes onderdonkii</name>
    <dbReference type="NCBI Taxonomy" id="328813"/>
    <lineage>
        <taxon>Bacteria</taxon>
        <taxon>Pseudomonadati</taxon>
        <taxon>Bacteroidota</taxon>
        <taxon>Bacteroidia</taxon>
        <taxon>Bacteroidales</taxon>
        <taxon>Rikenellaceae</taxon>
        <taxon>Alistipes</taxon>
    </lineage>
</organism>
<feature type="transmembrane region" description="Helical" evidence="2">
    <location>
        <begin position="7"/>
        <end position="30"/>
    </location>
</feature>
<keyword evidence="2" id="KW-0472">Membrane</keyword>
<dbReference type="PANTHER" id="PTHR30441">
    <property type="entry name" value="DUF748 DOMAIN-CONTAINING PROTEIN"/>
    <property type="match status" value="1"/>
</dbReference>
<reference evidence="4" key="1">
    <citation type="submission" date="2017-04" db="EMBL/GenBank/DDBJ databases">
        <title>Function of individual gut microbiota members based on whole genome sequencing of pure cultures obtained from chicken caecum.</title>
        <authorList>
            <person name="Medvecky M."/>
            <person name="Cejkova D."/>
            <person name="Polansky O."/>
            <person name="Karasova D."/>
            <person name="Kubasova T."/>
            <person name="Cizek A."/>
            <person name="Rychlik I."/>
        </authorList>
    </citation>
    <scope>NUCLEOTIDE SEQUENCE [LARGE SCALE GENOMIC DNA]</scope>
    <source>
        <strain evidence="4">An90</strain>
    </source>
</reference>
<dbReference type="AlphaFoldDB" id="A0A1Y3QSK3"/>